<dbReference type="Proteomes" id="UP001163105">
    <property type="component" value="Unassembled WGS sequence"/>
</dbReference>
<comment type="caution">
    <text evidence="1">The sequence shown here is derived from an EMBL/GenBank/DDBJ whole genome shotgun (WGS) entry which is preliminary data.</text>
</comment>
<sequence>MDWTHNETNMRHSVLEKFDDLVQITQANAVLRVTDIHLLSKGAELAAEASLAAQAQALNN</sequence>
<reference evidence="1" key="1">
    <citation type="submission" date="2023-01" db="EMBL/GenBank/DDBJ databases">
        <title>The growth and conidiation of Purpureocillium lavendulum are regulated by nitrogen source and histone H3K14 acetylation.</title>
        <authorList>
            <person name="Tang P."/>
            <person name="Han J."/>
            <person name="Zhang C."/>
            <person name="Tang P."/>
            <person name="Qi F."/>
            <person name="Zhang K."/>
            <person name="Liang L."/>
        </authorList>
    </citation>
    <scope>NUCLEOTIDE SEQUENCE</scope>
    <source>
        <strain evidence="1">YMF1.00683</strain>
    </source>
</reference>
<protein>
    <submittedName>
        <fullName evidence="1">Uncharacterized protein</fullName>
    </submittedName>
</protein>
<name>A0AB34FFR7_9HYPO</name>
<evidence type="ECO:0000313" key="2">
    <source>
        <dbReference type="Proteomes" id="UP001163105"/>
    </source>
</evidence>
<organism evidence="1 2">
    <name type="scientific">Purpureocillium lavendulum</name>
    <dbReference type="NCBI Taxonomy" id="1247861"/>
    <lineage>
        <taxon>Eukaryota</taxon>
        <taxon>Fungi</taxon>
        <taxon>Dikarya</taxon>
        <taxon>Ascomycota</taxon>
        <taxon>Pezizomycotina</taxon>
        <taxon>Sordariomycetes</taxon>
        <taxon>Hypocreomycetidae</taxon>
        <taxon>Hypocreales</taxon>
        <taxon>Ophiocordycipitaceae</taxon>
        <taxon>Purpureocillium</taxon>
    </lineage>
</organism>
<gene>
    <name evidence="1" type="ORF">O9K51_10083</name>
</gene>
<accession>A0AB34FFR7</accession>
<keyword evidence="2" id="KW-1185">Reference proteome</keyword>
<dbReference type="AlphaFoldDB" id="A0AB34FFR7"/>
<proteinExistence type="predicted"/>
<evidence type="ECO:0000313" key="1">
    <source>
        <dbReference type="EMBL" id="KAJ6437524.1"/>
    </source>
</evidence>
<dbReference type="EMBL" id="JAQHRD010000012">
    <property type="protein sequence ID" value="KAJ6437524.1"/>
    <property type="molecule type" value="Genomic_DNA"/>
</dbReference>